<dbReference type="EMBL" id="NIOF01000007">
    <property type="protein sequence ID" value="OWQ88593.1"/>
    <property type="molecule type" value="Genomic_DNA"/>
</dbReference>
<feature type="compositionally biased region" description="Basic and acidic residues" evidence="4">
    <location>
        <begin position="290"/>
        <end position="301"/>
    </location>
</feature>
<dbReference type="InterPro" id="IPR011711">
    <property type="entry name" value="GntR_C"/>
</dbReference>
<proteinExistence type="predicted"/>
<organism evidence="6 7">
    <name type="scientific">Roseateles aquatilis</name>
    <dbReference type="NCBI Taxonomy" id="431061"/>
    <lineage>
        <taxon>Bacteria</taxon>
        <taxon>Pseudomonadati</taxon>
        <taxon>Pseudomonadota</taxon>
        <taxon>Betaproteobacteria</taxon>
        <taxon>Burkholderiales</taxon>
        <taxon>Sphaerotilaceae</taxon>
        <taxon>Roseateles</taxon>
    </lineage>
</organism>
<dbReference type="Pfam" id="PF07729">
    <property type="entry name" value="FCD"/>
    <property type="match status" value="1"/>
</dbReference>
<evidence type="ECO:0000256" key="2">
    <source>
        <dbReference type="ARBA" id="ARBA00023125"/>
    </source>
</evidence>
<dbReference type="InterPro" id="IPR008920">
    <property type="entry name" value="TF_FadR/GntR_C"/>
</dbReference>
<dbReference type="InterPro" id="IPR036390">
    <property type="entry name" value="WH_DNA-bd_sf"/>
</dbReference>
<dbReference type="AlphaFoldDB" id="A0A246J7I3"/>
<keyword evidence="2" id="KW-0238">DNA-binding</keyword>
<dbReference type="Gene3D" id="1.20.120.530">
    <property type="entry name" value="GntR ligand-binding domain-like"/>
    <property type="match status" value="1"/>
</dbReference>
<keyword evidence="1" id="KW-0805">Transcription regulation</keyword>
<dbReference type="SUPFAM" id="SSF46785">
    <property type="entry name" value="Winged helix' DNA-binding domain"/>
    <property type="match status" value="1"/>
</dbReference>
<dbReference type="GO" id="GO:0003700">
    <property type="term" value="F:DNA-binding transcription factor activity"/>
    <property type="evidence" value="ECO:0007669"/>
    <property type="project" value="InterPro"/>
</dbReference>
<dbReference type="Proteomes" id="UP000197468">
    <property type="component" value="Unassembled WGS sequence"/>
</dbReference>
<comment type="caution">
    <text evidence="6">The sequence shown here is derived from an EMBL/GenBank/DDBJ whole genome shotgun (WGS) entry which is preliminary data.</text>
</comment>
<dbReference type="PANTHER" id="PTHR43537">
    <property type="entry name" value="TRANSCRIPTIONAL REGULATOR, GNTR FAMILY"/>
    <property type="match status" value="1"/>
</dbReference>
<feature type="domain" description="HTH gntR-type" evidence="5">
    <location>
        <begin position="10"/>
        <end position="77"/>
    </location>
</feature>
<dbReference type="SMART" id="SM00345">
    <property type="entry name" value="HTH_GNTR"/>
    <property type="match status" value="1"/>
</dbReference>
<dbReference type="PROSITE" id="PS50949">
    <property type="entry name" value="HTH_GNTR"/>
    <property type="match status" value="1"/>
</dbReference>
<dbReference type="Gene3D" id="1.10.10.10">
    <property type="entry name" value="Winged helix-like DNA-binding domain superfamily/Winged helix DNA-binding domain"/>
    <property type="match status" value="1"/>
</dbReference>
<protein>
    <recommendedName>
        <fullName evidence="5">HTH gntR-type domain-containing protein</fullName>
    </recommendedName>
</protein>
<dbReference type="SUPFAM" id="SSF48008">
    <property type="entry name" value="GntR ligand-binding domain-like"/>
    <property type="match status" value="1"/>
</dbReference>
<accession>A0A246J7I3</accession>
<dbReference type="RefSeq" id="WP_088386116.1">
    <property type="nucleotide sequence ID" value="NZ_NIOF01000007.1"/>
</dbReference>
<evidence type="ECO:0000313" key="6">
    <source>
        <dbReference type="EMBL" id="OWQ88593.1"/>
    </source>
</evidence>
<keyword evidence="7" id="KW-1185">Reference proteome</keyword>
<dbReference type="Pfam" id="PF00392">
    <property type="entry name" value="GntR"/>
    <property type="match status" value="1"/>
</dbReference>
<evidence type="ECO:0000256" key="3">
    <source>
        <dbReference type="ARBA" id="ARBA00023163"/>
    </source>
</evidence>
<dbReference type="GO" id="GO:0003677">
    <property type="term" value="F:DNA binding"/>
    <property type="evidence" value="ECO:0007669"/>
    <property type="project" value="UniProtKB-KW"/>
</dbReference>
<sequence>MVRPLYPINAPTYLRLRDQIRADIEGGCWRLGQHLTLNELSAHYSVSNVPVREALLQLQGDGMVDMRMNRGAVVLDVNERFIDEYFDIREALQSMLMTRACQRRGGGVLMQAKVLLGRVDEAMREGKVRQLLEADHALQDAIGHMGDNEPAMAMLASRSRLLEAFRRARLDLLTADLMQLPVQGLAMLLAIEHGDPGSGCEAVRRHVAAMRAYMKKLLKIPEGRSRADASLVNVPTFTRARESTAAMPEASSTEPASPAVASPGPPTVLPLSLPPGRRLDPEGDGSNDNRSTDDGLHPPKR</sequence>
<evidence type="ECO:0000313" key="7">
    <source>
        <dbReference type="Proteomes" id="UP000197468"/>
    </source>
</evidence>
<evidence type="ECO:0000256" key="4">
    <source>
        <dbReference type="SAM" id="MobiDB-lite"/>
    </source>
</evidence>
<feature type="region of interest" description="Disordered" evidence="4">
    <location>
        <begin position="242"/>
        <end position="301"/>
    </location>
</feature>
<dbReference type="InterPro" id="IPR000524">
    <property type="entry name" value="Tscrpt_reg_HTH_GntR"/>
</dbReference>
<gene>
    <name evidence="6" type="ORF">CDN99_17265</name>
</gene>
<evidence type="ECO:0000256" key="1">
    <source>
        <dbReference type="ARBA" id="ARBA00023015"/>
    </source>
</evidence>
<dbReference type="InterPro" id="IPR036388">
    <property type="entry name" value="WH-like_DNA-bd_sf"/>
</dbReference>
<name>A0A246J7I3_9BURK</name>
<dbReference type="SMART" id="SM00895">
    <property type="entry name" value="FCD"/>
    <property type="match status" value="1"/>
</dbReference>
<evidence type="ECO:0000259" key="5">
    <source>
        <dbReference type="PROSITE" id="PS50949"/>
    </source>
</evidence>
<dbReference type="CDD" id="cd07377">
    <property type="entry name" value="WHTH_GntR"/>
    <property type="match status" value="1"/>
</dbReference>
<dbReference type="OrthoDB" id="9788098at2"/>
<reference evidence="6 7" key="1">
    <citation type="journal article" date="2008" name="Int. J. Syst. Evol. Microbiol.">
        <title>Description of Roseateles aquatilis sp. nov. and Roseateles terrae sp. nov., in the class Betaproteobacteria, and emended description of the genus Roseateles.</title>
        <authorList>
            <person name="Gomila M."/>
            <person name="Bowien B."/>
            <person name="Falsen E."/>
            <person name="Moore E.R."/>
            <person name="Lalucat J."/>
        </authorList>
    </citation>
    <scope>NUCLEOTIDE SEQUENCE [LARGE SCALE GENOMIC DNA]</scope>
    <source>
        <strain evidence="6 7">CCUG 48205</strain>
    </source>
</reference>
<keyword evidence="3" id="KW-0804">Transcription</keyword>
<dbReference type="PANTHER" id="PTHR43537:SF5">
    <property type="entry name" value="UXU OPERON TRANSCRIPTIONAL REGULATOR"/>
    <property type="match status" value="1"/>
</dbReference>